<dbReference type="AlphaFoldDB" id="A0A1Q9C2S4"/>
<dbReference type="EMBL" id="LSRX01001819">
    <property type="protein sequence ID" value="OLP77210.1"/>
    <property type="molecule type" value="Genomic_DNA"/>
</dbReference>
<keyword evidence="3" id="KW-1185">Reference proteome</keyword>
<organism evidence="2 3">
    <name type="scientific">Symbiodinium microadriaticum</name>
    <name type="common">Dinoflagellate</name>
    <name type="synonym">Zooxanthella microadriatica</name>
    <dbReference type="NCBI Taxonomy" id="2951"/>
    <lineage>
        <taxon>Eukaryota</taxon>
        <taxon>Sar</taxon>
        <taxon>Alveolata</taxon>
        <taxon>Dinophyceae</taxon>
        <taxon>Suessiales</taxon>
        <taxon>Symbiodiniaceae</taxon>
        <taxon>Symbiodinium</taxon>
    </lineage>
</organism>
<evidence type="ECO:0000256" key="1">
    <source>
        <dbReference type="SAM" id="MobiDB-lite"/>
    </source>
</evidence>
<protein>
    <recommendedName>
        <fullName evidence="4">Integrase catalytic domain-containing protein</fullName>
    </recommendedName>
</protein>
<dbReference type="Proteomes" id="UP000186817">
    <property type="component" value="Unassembled WGS sequence"/>
</dbReference>
<accession>A0A1Q9C2S4</accession>
<evidence type="ECO:0000313" key="2">
    <source>
        <dbReference type="EMBL" id="OLP77210.1"/>
    </source>
</evidence>
<comment type="caution">
    <text evidence="2">The sequence shown here is derived from an EMBL/GenBank/DDBJ whole genome shotgun (WGS) entry which is preliminary data.</text>
</comment>
<evidence type="ECO:0000313" key="3">
    <source>
        <dbReference type="Proteomes" id="UP000186817"/>
    </source>
</evidence>
<proteinExistence type="predicted"/>
<sequence>MFACGERGGCDENSEPQLVHRVCALRHRVQGLPVVNVEEGDEDEELIPDPGEPAGVTEDEGEDQEDLHVPLDDQVYIGHVARGHQPYLPSCSLCVSSRGVIPARRRCDPKIPQASFLSDFLFFTKDLRVCLIQHELSGYLIGIPYATGEEPTRVVKQICAEMHYCMKGQHVVLRMDNEHSLQSLWNKAARDKSFPGLSLHIDSVAKGRPQQKGQVEVGVRHFKEAFWVRSLLASRLQAAGLGPEVEKPGLLLPRLDPDGAAEDGVRRASGRRPADVWVANWGLHGPAAFDLAVTSGIVTRTALQQTMRRVSGLTWTPSPPARKRASSSCPVVEASGGWAPVADRTWKELGSLLAARSGEPVAEKTLRLRQCLAVTLQRESARAVLRRLGSPDGSACEAVPALPAVRY</sequence>
<feature type="region of interest" description="Disordered" evidence="1">
    <location>
        <begin position="39"/>
        <end position="64"/>
    </location>
</feature>
<gene>
    <name evidence="2" type="ORF">AK812_SmicGene42756</name>
</gene>
<evidence type="ECO:0008006" key="4">
    <source>
        <dbReference type="Google" id="ProtNLM"/>
    </source>
</evidence>
<reference evidence="2 3" key="1">
    <citation type="submission" date="2016-02" db="EMBL/GenBank/DDBJ databases">
        <title>Genome analysis of coral dinoflagellate symbionts highlights evolutionary adaptations to a symbiotic lifestyle.</title>
        <authorList>
            <person name="Aranda M."/>
            <person name="Li Y."/>
            <person name="Liew Y.J."/>
            <person name="Baumgarten S."/>
            <person name="Simakov O."/>
            <person name="Wilson M."/>
            <person name="Piel J."/>
            <person name="Ashoor H."/>
            <person name="Bougouffa S."/>
            <person name="Bajic V.B."/>
            <person name="Ryu T."/>
            <person name="Ravasi T."/>
            <person name="Bayer T."/>
            <person name="Micklem G."/>
            <person name="Kim H."/>
            <person name="Bhak J."/>
            <person name="Lajeunesse T.C."/>
            <person name="Voolstra C.R."/>
        </authorList>
    </citation>
    <scope>NUCLEOTIDE SEQUENCE [LARGE SCALE GENOMIC DNA]</scope>
    <source>
        <strain evidence="2 3">CCMP2467</strain>
    </source>
</reference>
<name>A0A1Q9C2S4_SYMMI</name>